<dbReference type="SUPFAM" id="SSF50044">
    <property type="entry name" value="SH3-domain"/>
    <property type="match status" value="1"/>
</dbReference>
<feature type="region of interest" description="Disordered" evidence="4">
    <location>
        <begin position="77"/>
        <end position="139"/>
    </location>
</feature>
<feature type="region of interest" description="Disordered" evidence="4">
    <location>
        <begin position="167"/>
        <end position="191"/>
    </location>
</feature>
<dbReference type="InterPro" id="IPR000219">
    <property type="entry name" value="DH_dom"/>
</dbReference>
<dbReference type="InterPro" id="IPR047270">
    <property type="entry name" value="PH_ephexin"/>
</dbReference>
<feature type="domain" description="SH3" evidence="5">
    <location>
        <begin position="641"/>
        <end position="702"/>
    </location>
</feature>
<reference evidence="7" key="2">
    <citation type="submission" date="2025-09" db="UniProtKB">
        <authorList>
            <consortium name="Ensembl"/>
        </authorList>
    </citation>
    <scope>IDENTIFICATION</scope>
</reference>
<dbReference type="Gene3D" id="2.30.29.30">
    <property type="entry name" value="Pleckstrin-homology domain (PH domain)/Phosphotyrosine-binding domain (PTB)"/>
    <property type="match status" value="1"/>
</dbReference>
<dbReference type="CDD" id="cd11940">
    <property type="entry name" value="SH3_ARHGEF5_19"/>
    <property type="match status" value="1"/>
</dbReference>
<dbReference type="InterPro" id="IPR047271">
    <property type="entry name" value="Ephexin-like"/>
</dbReference>
<dbReference type="InterPro" id="IPR011993">
    <property type="entry name" value="PH-like_dom_sf"/>
</dbReference>
<feature type="domain" description="DH" evidence="6">
    <location>
        <begin position="323"/>
        <end position="491"/>
    </location>
</feature>
<feature type="region of interest" description="Disordered" evidence="4">
    <location>
        <begin position="1"/>
        <end position="20"/>
    </location>
</feature>
<dbReference type="GO" id="GO:0005085">
    <property type="term" value="F:guanyl-nucleotide exchange factor activity"/>
    <property type="evidence" value="ECO:0007669"/>
    <property type="project" value="UniProtKB-KW"/>
</dbReference>
<protein>
    <submittedName>
        <fullName evidence="7">Rho guanine nucleotide exchange factor 19</fullName>
    </submittedName>
</protein>
<dbReference type="InterPro" id="IPR036028">
    <property type="entry name" value="SH3-like_dom_sf"/>
</dbReference>
<dbReference type="GO" id="GO:0042060">
    <property type="term" value="P:wound healing"/>
    <property type="evidence" value="ECO:0007669"/>
    <property type="project" value="Ensembl"/>
</dbReference>
<evidence type="ECO:0000256" key="1">
    <source>
        <dbReference type="ARBA" id="ARBA00022443"/>
    </source>
</evidence>
<dbReference type="SUPFAM" id="SSF50729">
    <property type="entry name" value="PH domain-like"/>
    <property type="match status" value="1"/>
</dbReference>
<dbReference type="Ensembl" id="ENSPTIT00000027674.1">
    <property type="protein sequence ID" value="ENSPTIP00000023221.1"/>
    <property type="gene ID" value="ENSPTIG00000019762.1"/>
</dbReference>
<dbReference type="AlphaFoldDB" id="A0A8C9KV23"/>
<evidence type="ECO:0000313" key="8">
    <source>
        <dbReference type="Proteomes" id="UP000675900"/>
    </source>
</evidence>
<dbReference type="GeneTree" id="ENSGT01030000234571"/>
<dbReference type="SUPFAM" id="SSF48065">
    <property type="entry name" value="DBL homology domain (DH-domain)"/>
    <property type="match status" value="1"/>
</dbReference>
<reference evidence="7" key="1">
    <citation type="submission" date="2025-08" db="UniProtKB">
        <authorList>
            <consortium name="Ensembl"/>
        </authorList>
    </citation>
    <scope>IDENTIFICATION</scope>
</reference>
<evidence type="ECO:0000313" key="7">
    <source>
        <dbReference type="Ensembl" id="ENSPTIP00000023221.1"/>
    </source>
</evidence>
<evidence type="ECO:0000256" key="2">
    <source>
        <dbReference type="ARBA" id="ARBA00022658"/>
    </source>
</evidence>
<dbReference type="Gene3D" id="2.30.30.40">
    <property type="entry name" value="SH3 Domains"/>
    <property type="match status" value="1"/>
</dbReference>
<evidence type="ECO:0000259" key="5">
    <source>
        <dbReference type="PROSITE" id="PS50002"/>
    </source>
</evidence>
<dbReference type="SMART" id="SM00326">
    <property type="entry name" value="SH3"/>
    <property type="match status" value="1"/>
</dbReference>
<organism evidence="7 8">
    <name type="scientific">Panthera tigris altaica</name>
    <name type="common">Siberian tiger</name>
    <dbReference type="NCBI Taxonomy" id="74533"/>
    <lineage>
        <taxon>Eukaryota</taxon>
        <taxon>Metazoa</taxon>
        <taxon>Chordata</taxon>
        <taxon>Craniata</taxon>
        <taxon>Vertebrata</taxon>
        <taxon>Euteleostomi</taxon>
        <taxon>Mammalia</taxon>
        <taxon>Eutheria</taxon>
        <taxon>Laurasiatheria</taxon>
        <taxon>Carnivora</taxon>
        <taxon>Feliformia</taxon>
        <taxon>Felidae</taxon>
        <taxon>Pantherinae</taxon>
        <taxon>Panthera</taxon>
    </lineage>
</organism>
<dbReference type="FunFam" id="2.30.30.40:FF:000111">
    <property type="entry name" value="Rho guanine nucleotide exchange factor (GEF) 5"/>
    <property type="match status" value="1"/>
</dbReference>
<dbReference type="InterPro" id="IPR035899">
    <property type="entry name" value="DBL_dom_sf"/>
</dbReference>
<evidence type="ECO:0000256" key="4">
    <source>
        <dbReference type="SAM" id="MobiDB-lite"/>
    </source>
</evidence>
<dbReference type="GO" id="GO:0032956">
    <property type="term" value="P:regulation of actin cytoskeleton organization"/>
    <property type="evidence" value="ECO:0007669"/>
    <property type="project" value="Ensembl"/>
</dbReference>
<dbReference type="CDD" id="cd01221">
    <property type="entry name" value="PH_ephexin"/>
    <property type="match status" value="1"/>
</dbReference>
<dbReference type="InterPro" id="IPR001452">
    <property type="entry name" value="SH3_domain"/>
</dbReference>
<dbReference type="SMART" id="SM00325">
    <property type="entry name" value="RhoGEF"/>
    <property type="match status" value="1"/>
</dbReference>
<feature type="compositionally biased region" description="Polar residues" evidence="4">
    <location>
        <begin position="236"/>
        <end position="245"/>
    </location>
</feature>
<dbReference type="PROSITE" id="PS50002">
    <property type="entry name" value="SH3"/>
    <property type="match status" value="1"/>
</dbReference>
<dbReference type="Pfam" id="PF00621">
    <property type="entry name" value="RhoGEF"/>
    <property type="match status" value="1"/>
</dbReference>
<dbReference type="Pfam" id="PF07653">
    <property type="entry name" value="SH3_2"/>
    <property type="match status" value="1"/>
</dbReference>
<keyword evidence="8" id="KW-1185">Reference proteome</keyword>
<proteinExistence type="predicted"/>
<dbReference type="PANTHER" id="PTHR12845">
    <property type="entry name" value="GUANINE NUCLEOTIDE EXCHANGE FACTOR"/>
    <property type="match status" value="1"/>
</dbReference>
<sequence length="728" mass="80026">MDCGPPATLQSHLAGPRGTARRPVAVCQQESLSFAELPTLQPPSPVCLDLFPVGPEELQAPGSRWSLGTPAPLQGLLWPPSPGVSDSEISTGGGMRPSRAGSWPHCPSAQPPALEGPWSPQHPQPQRRASHGSEKKSAWRKMRVYQREELPGSPEAHAVFLEPGQAAEQALSTEEPRPLELSGPSRLGLEGPERRRFSASELMTRLHSSLRLGRNSAARVPTPGSGTGAAREGTKQAMSQMQQGPRPTPETGCWTAGGWHPRLDAQEELALGSRSASERRQSRFLLNSTWEEGLGARGVGGVRRLGSLRSGMGRSGSFNPASTHTQAKFELITSEASYIHSLSVAVGHFLGSAELSECLGVQDKQWLFSKLPEVKSTSERFLQDLEQRWWLGSWILAVRGTENPSVTPTPSPSFSLENPKFPGILARLEESPVCQRLPLTSFLILPFQRITRLKMLVENILKRTAQGSEDEDVATKAFNALKELVQECNASVQSMKRTEELIHLSKKIHFEGKIFPLISQARWLVRHGELVELAPLPAAPPAKLKLSSKAVYLHLFNDCLLLSRRKELGKFAVFVHAKMAELQVKDLSLKLQGIPGHVFLLQLLHGQHAKHQFLAETGTRVCLRLCPSCKEDRNRHGQGVGDRPQVQCVRTYKALQPDELTLEKTDILAVRTQTSDGWLEGVRLADGEKGWVPQAYVEEISSLSARLRNLREKKRITSATSKVGEPPV</sequence>
<dbReference type="Proteomes" id="UP000675900">
    <property type="component" value="Unassembled WGS sequence"/>
</dbReference>
<dbReference type="PANTHER" id="PTHR12845:SF6">
    <property type="entry name" value="RHO GUANINE NUCLEOTIDE EXCHANGE FACTOR 19"/>
    <property type="match status" value="1"/>
</dbReference>
<evidence type="ECO:0000259" key="6">
    <source>
        <dbReference type="PROSITE" id="PS50010"/>
    </source>
</evidence>
<gene>
    <name evidence="7" type="primary">ARHGEF19</name>
</gene>
<dbReference type="Gene3D" id="1.20.900.10">
    <property type="entry name" value="Dbl homology (DH) domain"/>
    <property type="match status" value="2"/>
</dbReference>
<feature type="region of interest" description="Disordered" evidence="4">
    <location>
        <begin position="214"/>
        <end position="251"/>
    </location>
</feature>
<accession>A0A8C9KV23</accession>
<keyword evidence="1 3" id="KW-0728">SH3 domain</keyword>
<keyword evidence="2" id="KW-0344">Guanine-nucleotide releasing factor</keyword>
<name>A0A8C9KV23_PANTA</name>
<evidence type="ECO:0000256" key="3">
    <source>
        <dbReference type="PROSITE-ProRule" id="PRU00192"/>
    </source>
</evidence>
<dbReference type="PROSITE" id="PS50010">
    <property type="entry name" value="DH_2"/>
    <property type="match status" value="1"/>
</dbReference>